<reference evidence="8 9" key="1">
    <citation type="submission" date="2019-02" db="EMBL/GenBank/DDBJ databases">
        <title>Deep-cultivation of Planctomycetes and their phenomic and genomic characterization uncovers novel biology.</title>
        <authorList>
            <person name="Wiegand S."/>
            <person name="Jogler M."/>
            <person name="Boedeker C."/>
            <person name="Pinto D."/>
            <person name="Vollmers J."/>
            <person name="Rivas-Marin E."/>
            <person name="Kohn T."/>
            <person name="Peeters S.H."/>
            <person name="Heuer A."/>
            <person name="Rast P."/>
            <person name="Oberbeckmann S."/>
            <person name="Bunk B."/>
            <person name="Jeske O."/>
            <person name="Meyerdierks A."/>
            <person name="Storesund J.E."/>
            <person name="Kallscheuer N."/>
            <person name="Luecker S."/>
            <person name="Lage O.M."/>
            <person name="Pohl T."/>
            <person name="Merkel B.J."/>
            <person name="Hornburger P."/>
            <person name="Mueller R.-W."/>
            <person name="Bruemmer F."/>
            <person name="Labrenz M."/>
            <person name="Spormann A.M."/>
            <person name="Op den Camp H."/>
            <person name="Overmann J."/>
            <person name="Amann R."/>
            <person name="Jetten M.S.M."/>
            <person name="Mascher T."/>
            <person name="Medema M.H."/>
            <person name="Devos D.P."/>
            <person name="Kaster A.-K."/>
            <person name="Ovreas L."/>
            <person name="Rohde M."/>
            <person name="Galperin M.Y."/>
            <person name="Jogler C."/>
        </authorList>
    </citation>
    <scope>NUCLEOTIDE SEQUENCE [LARGE SCALE GENOMIC DNA]</scope>
    <source>
        <strain evidence="8 9">Pan44</strain>
    </source>
</reference>
<dbReference type="SUPFAM" id="SSF53335">
    <property type="entry name" value="S-adenosyl-L-methionine-dependent methyltransferases"/>
    <property type="match status" value="2"/>
</dbReference>
<dbReference type="PRINTS" id="PR00507">
    <property type="entry name" value="N12N6MTFRASE"/>
</dbReference>
<dbReference type="PROSITE" id="PS00092">
    <property type="entry name" value="N6_MTASE"/>
    <property type="match status" value="1"/>
</dbReference>
<dbReference type="AlphaFoldDB" id="A0A517S892"/>
<dbReference type="GO" id="GO:0052914">
    <property type="term" value="F:16S rRNA (guanine(1207)-N(2))-methyltransferase activity"/>
    <property type="evidence" value="ECO:0007669"/>
    <property type="project" value="UniProtKB-EC"/>
</dbReference>
<feature type="domain" description="Methyltransferase small" evidence="7">
    <location>
        <begin position="54"/>
        <end position="193"/>
    </location>
</feature>
<evidence type="ECO:0000256" key="2">
    <source>
        <dbReference type="ARBA" id="ARBA00022552"/>
    </source>
</evidence>
<dbReference type="PANTHER" id="PTHR47816:SF4">
    <property type="entry name" value="RIBOSOMAL RNA SMALL SUBUNIT METHYLTRANSFERASE C"/>
    <property type="match status" value="1"/>
</dbReference>
<gene>
    <name evidence="8" type="primary">rsmC</name>
    <name evidence="8" type="ORF">Pan44_03320</name>
</gene>
<keyword evidence="4 8" id="KW-0808">Transferase</keyword>
<evidence type="ECO:0000256" key="3">
    <source>
        <dbReference type="ARBA" id="ARBA00022603"/>
    </source>
</evidence>
<feature type="region of interest" description="Disordered" evidence="6">
    <location>
        <begin position="33"/>
        <end position="56"/>
    </location>
</feature>
<dbReference type="InterPro" id="IPR046977">
    <property type="entry name" value="RsmC/RlmG"/>
</dbReference>
<proteinExistence type="predicted"/>
<dbReference type="InterPro" id="IPR029063">
    <property type="entry name" value="SAM-dependent_MTases_sf"/>
</dbReference>
<evidence type="ECO:0000256" key="4">
    <source>
        <dbReference type="ARBA" id="ARBA00022679"/>
    </source>
</evidence>
<evidence type="ECO:0000256" key="6">
    <source>
        <dbReference type="SAM" id="MobiDB-lite"/>
    </source>
</evidence>
<keyword evidence="9" id="KW-1185">Reference proteome</keyword>
<evidence type="ECO:0000256" key="1">
    <source>
        <dbReference type="ARBA" id="ARBA00022490"/>
    </source>
</evidence>
<dbReference type="EMBL" id="CP036271">
    <property type="protein sequence ID" value="QDT52323.1"/>
    <property type="molecule type" value="Genomic_DNA"/>
</dbReference>
<organism evidence="8 9">
    <name type="scientific">Caulifigura coniformis</name>
    <dbReference type="NCBI Taxonomy" id="2527983"/>
    <lineage>
        <taxon>Bacteria</taxon>
        <taxon>Pseudomonadati</taxon>
        <taxon>Planctomycetota</taxon>
        <taxon>Planctomycetia</taxon>
        <taxon>Planctomycetales</taxon>
        <taxon>Planctomycetaceae</taxon>
        <taxon>Caulifigura</taxon>
    </lineage>
</organism>
<dbReference type="KEGG" id="ccos:Pan44_03320"/>
<feature type="domain" description="Methyltransferase small" evidence="7">
    <location>
        <begin position="226"/>
        <end position="388"/>
    </location>
</feature>
<dbReference type="PANTHER" id="PTHR47816">
    <property type="entry name" value="RIBOSOMAL RNA SMALL SUBUNIT METHYLTRANSFERASE C"/>
    <property type="match status" value="1"/>
</dbReference>
<evidence type="ECO:0000256" key="5">
    <source>
        <dbReference type="ARBA" id="ARBA00022691"/>
    </source>
</evidence>
<dbReference type="Proteomes" id="UP000315700">
    <property type="component" value="Chromosome"/>
</dbReference>
<dbReference type="EC" id="2.1.1.172" evidence="8"/>
<dbReference type="Pfam" id="PF05175">
    <property type="entry name" value="MTS"/>
    <property type="match status" value="2"/>
</dbReference>
<sequence length="394" mass="43743">MPPVRWGLPLLANLRTMPRFAFLFRTTAYVSRKKPPEDDEDDLSPSPPKPHSSERLLIERFPVHPAGRILCTSLGRGQLAAELAALPAVAAVTCWFVDTYAAQETREWCDLNSEITQPLEIVAQTDLPEGPFDGVVIPSSHRGEGEFVRELMQQAAQRLVDGGWLACGVDNPDDRWVHDELRKIFKKVRRDAHHHGVVYLATRDAAPKRLRNFEAEYAFRDAGNLVKVVTRPGVFSHRELDLGARALLEAVDVNAGERVLDIGCGSGAVGLALALRRPGISLHGIDANTRAIECTLEGAKRNALERVTAAVTATGEIPTAGEFDLAVGNPPYHSQFRIAEIFVQAARRGLKPGGRVAMVTRKPEWFEARMRQFFVDIDVRESRKYYVVSGRQRS</sequence>
<evidence type="ECO:0000259" key="7">
    <source>
        <dbReference type="Pfam" id="PF05175"/>
    </source>
</evidence>
<dbReference type="InParanoid" id="A0A517S892"/>
<name>A0A517S892_9PLAN</name>
<keyword evidence="1" id="KW-0963">Cytoplasm</keyword>
<dbReference type="GO" id="GO:0003676">
    <property type="term" value="F:nucleic acid binding"/>
    <property type="evidence" value="ECO:0007669"/>
    <property type="project" value="InterPro"/>
</dbReference>
<protein>
    <submittedName>
        <fullName evidence="8">Ribosomal RNA small subunit methyltransferase C</fullName>
        <ecNumber evidence="8">2.1.1.172</ecNumber>
    </submittedName>
</protein>
<keyword evidence="3 8" id="KW-0489">Methyltransferase</keyword>
<accession>A0A517S892</accession>
<dbReference type="Gene3D" id="3.40.50.150">
    <property type="entry name" value="Vaccinia Virus protein VP39"/>
    <property type="match status" value="2"/>
</dbReference>
<keyword evidence="2" id="KW-0698">rRNA processing</keyword>
<evidence type="ECO:0000313" key="9">
    <source>
        <dbReference type="Proteomes" id="UP000315700"/>
    </source>
</evidence>
<keyword evidence="5" id="KW-0949">S-adenosyl-L-methionine</keyword>
<dbReference type="CDD" id="cd02440">
    <property type="entry name" value="AdoMet_MTases"/>
    <property type="match status" value="1"/>
</dbReference>
<dbReference type="InterPro" id="IPR007848">
    <property type="entry name" value="Small_mtfrase_dom"/>
</dbReference>
<evidence type="ECO:0000313" key="8">
    <source>
        <dbReference type="EMBL" id="QDT52323.1"/>
    </source>
</evidence>
<dbReference type="InterPro" id="IPR002052">
    <property type="entry name" value="DNA_methylase_N6_adenine_CS"/>
</dbReference>